<sequence length="169" mass="19148">MWEGGLTFFLTLFYKREICKPGASTKKRTSKRAVKKEASSLSIRPQREEDHVKEHLVLHQFVPQHHFPNGLLLSLMKRLMDERLGAMEYSPACSSVATELSESIKEAAKGLSNGRYKLICCVAIGQLRNSAVSCSSRGVWSPDTDTFTEYLFKNQHLFALCVLFAVYQE</sequence>
<comment type="similarity">
    <text evidence="1">Belongs to the dynein light chain Tctex-type family.</text>
</comment>
<gene>
    <name evidence="3" type="ORF">HF521_022113</name>
</gene>
<dbReference type="Proteomes" id="UP000606274">
    <property type="component" value="Unassembled WGS sequence"/>
</dbReference>
<evidence type="ECO:0000256" key="1">
    <source>
        <dbReference type="ARBA" id="ARBA00005361"/>
    </source>
</evidence>
<keyword evidence="4" id="KW-1185">Reference proteome</keyword>
<dbReference type="GO" id="GO:0005737">
    <property type="term" value="C:cytoplasm"/>
    <property type="evidence" value="ECO:0007669"/>
    <property type="project" value="TreeGrafter"/>
</dbReference>
<dbReference type="InterPro" id="IPR005334">
    <property type="entry name" value="Tctex-1-like"/>
</dbReference>
<name>A0A8T0BCP4_SILME</name>
<dbReference type="PANTHER" id="PTHR21255:SF7">
    <property type="entry name" value="DYNEIN LIGHT CHAIN TCTEX-TYPE PROTEIN 2B"/>
    <property type="match status" value="1"/>
</dbReference>
<feature type="compositionally biased region" description="Basic residues" evidence="2">
    <location>
        <begin position="25"/>
        <end position="34"/>
    </location>
</feature>
<reference evidence="3" key="1">
    <citation type="submission" date="2020-08" db="EMBL/GenBank/DDBJ databases">
        <title>Chromosome-level assembly of Southern catfish (Silurus meridionalis) provides insights into visual adaptation to the nocturnal and benthic lifestyles.</title>
        <authorList>
            <person name="Zhang Y."/>
            <person name="Wang D."/>
            <person name="Peng Z."/>
        </authorList>
    </citation>
    <scope>NUCLEOTIDE SEQUENCE</scope>
    <source>
        <strain evidence="3">SWU-2019-XX</strain>
        <tissue evidence="3">Muscle</tissue>
    </source>
</reference>
<dbReference type="CDD" id="cd21451">
    <property type="entry name" value="DLC-like_TCTEX1D"/>
    <property type="match status" value="1"/>
</dbReference>
<protein>
    <submittedName>
        <fullName evidence="3">Uncharacterized protein</fullName>
    </submittedName>
</protein>
<dbReference type="GO" id="GO:0007018">
    <property type="term" value="P:microtubule-based movement"/>
    <property type="evidence" value="ECO:0007669"/>
    <property type="project" value="TreeGrafter"/>
</dbReference>
<dbReference type="InterPro" id="IPR038586">
    <property type="entry name" value="Tctex-1-like_sf"/>
</dbReference>
<dbReference type="AlphaFoldDB" id="A0A8T0BCP4"/>
<comment type="caution">
    <text evidence="3">The sequence shown here is derived from an EMBL/GenBank/DDBJ whole genome shotgun (WGS) entry which is preliminary data.</text>
</comment>
<organism evidence="3 4">
    <name type="scientific">Silurus meridionalis</name>
    <name type="common">Southern catfish</name>
    <name type="synonym">Silurus soldatovi meridionalis</name>
    <dbReference type="NCBI Taxonomy" id="175797"/>
    <lineage>
        <taxon>Eukaryota</taxon>
        <taxon>Metazoa</taxon>
        <taxon>Chordata</taxon>
        <taxon>Craniata</taxon>
        <taxon>Vertebrata</taxon>
        <taxon>Euteleostomi</taxon>
        <taxon>Actinopterygii</taxon>
        <taxon>Neopterygii</taxon>
        <taxon>Teleostei</taxon>
        <taxon>Ostariophysi</taxon>
        <taxon>Siluriformes</taxon>
        <taxon>Siluridae</taxon>
        <taxon>Silurus</taxon>
    </lineage>
</organism>
<evidence type="ECO:0000256" key="2">
    <source>
        <dbReference type="SAM" id="MobiDB-lite"/>
    </source>
</evidence>
<dbReference type="EMBL" id="JABFDY010000009">
    <property type="protein sequence ID" value="KAF7703106.1"/>
    <property type="molecule type" value="Genomic_DNA"/>
</dbReference>
<dbReference type="Gene3D" id="3.30.1140.40">
    <property type="entry name" value="Tctex-1"/>
    <property type="match status" value="1"/>
</dbReference>
<dbReference type="PANTHER" id="PTHR21255">
    <property type="entry name" value="T-COMPLEX-ASSOCIATED-TESTIS-EXPRESSED 1/ DYNEIN LIGHT CHAIN"/>
    <property type="match status" value="1"/>
</dbReference>
<dbReference type="GO" id="GO:0045505">
    <property type="term" value="F:dynein intermediate chain binding"/>
    <property type="evidence" value="ECO:0007669"/>
    <property type="project" value="TreeGrafter"/>
</dbReference>
<feature type="region of interest" description="Disordered" evidence="2">
    <location>
        <begin position="25"/>
        <end position="45"/>
    </location>
</feature>
<evidence type="ECO:0000313" key="4">
    <source>
        <dbReference type="Proteomes" id="UP000606274"/>
    </source>
</evidence>
<accession>A0A8T0BCP4</accession>
<dbReference type="Pfam" id="PF03645">
    <property type="entry name" value="Tctex-1"/>
    <property type="match status" value="1"/>
</dbReference>
<dbReference type="GO" id="GO:0005868">
    <property type="term" value="C:cytoplasmic dynein complex"/>
    <property type="evidence" value="ECO:0007669"/>
    <property type="project" value="TreeGrafter"/>
</dbReference>
<evidence type="ECO:0000313" key="3">
    <source>
        <dbReference type="EMBL" id="KAF7703106.1"/>
    </source>
</evidence>
<proteinExistence type="inferred from homology"/>